<keyword evidence="3" id="KW-1185">Reference proteome</keyword>
<dbReference type="Proteomes" id="UP000744980">
    <property type="component" value="Unassembled WGS sequence"/>
</dbReference>
<organism evidence="2 3">
    <name type="scientific">Ensifer canadensis</name>
    <dbReference type="NCBI Taxonomy" id="555315"/>
    <lineage>
        <taxon>Bacteria</taxon>
        <taxon>Pseudomonadati</taxon>
        <taxon>Pseudomonadota</taxon>
        <taxon>Alphaproteobacteria</taxon>
        <taxon>Hyphomicrobiales</taxon>
        <taxon>Rhizobiaceae</taxon>
        <taxon>Sinorhizobium/Ensifer group</taxon>
        <taxon>Ensifer</taxon>
    </lineage>
</organism>
<dbReference type="EMBL" id="WXFA01000064">
    <property type="protein sequence ID" value="MBM3095995.1"/>
    <property type="molecule type" value="Genomic_DNA"/>
</dbReference>
<name>A0AAW4FX56_9HYPH</name>
<dbReference type="InterPro" id="IPR001387">
    <property type="entry name" value="Cro/C1-type_HTH"/>
</dbReference>
<evidence type="ECO:0000313" key="2">
    <source>
        <dbReference type="EMBL" id="MBM3095995.1"/>
    </source>
</evidence>
<dbReference type="Gene3D" id="1.10.260.40">
    <property type="entry name" value="lambda repressor-like DNA-binding domains"/>
    <property type="match status" value="1"/>
</dbReference>
<proteinExistence type="predicted"/>
<accession>A0AAW4FX56</accession>
<evidence type="ECO:0000259" key="1">
    <source>
        <dbReference type="PROSITE" id="PS50943"/>
    </source>
</evidence>
<dbReference type="AlphaFoldDB" id="A0AAW4FX56"/>
<dbReference type="PROSITE" id="PS50943">
    <property type="entry name" value="HTH_CROC1"/>
    <property type="match status" value="1"/>
</dbReference>
<sequence>MIDPLQSQNFGENLRFLCERQGTVSNICRKIKINRQQFNKYLSGLHLPSMQNQRLIANFFGLSRSVLFAEPEEFRTLMEGNYFYAIDTLRSSKRMAAFLDTLLVAEDTAGDEYAGVYDRYQYSTIYKGKVLRSAYCIYRNRDLLQHYYIERFPNLEDQDKIDFVFKYHGFTIPLGGRLFSLDFEAVQKNEMTFGIYAPVQRSSKSFLMGITSGIAETMLRPPYSTKVAMHFRGPGLLKREHLDRVTTLEKGDRSIPTEVQQYLSSVD</sequence>
<feature type="domain" description="HTH cro/C1-type" evidence="1">
    <location>
        <begin position="14"/>
        <end position="67"/>
    </location>
</feature>
<evidence type="ECO:0000313" key="3">
    <source>
        <dbReference type="Proteomes" id="UP000744980"/>
    </source>
</evidence>
<dbReference type="SUPFAM" id="SSF47413">
    <property type="entry name" value="lambda repressor-like DNA-binding domains"/>
    <property type="match status" value="1"/>
</dbReference>
<gene>
    <name evidence="2" type="ORF">GFB56_35550</name>
</gene>
<dbReference type="InterPro" id="IPR010982">
    <property type="entry name" value="Lambda_DNA-bd_dom_sf"/>
</dbReference>
<protein>
    <submittedName>
        <fullName evidence="2">XRE family transcriptional regulator</fullName>
    </submittedName>
</protein>
<comment type="caution">
    <text evidence="2">The sequence shown here is derived from an EMBL/GenBank/DDBJ whole genome shotgun (WGS) entry which is preliminary data.</text>
</comment>
<reference evidence="2 3" key="1">
    <citation type="submission" date="2020-01" db="EMBL/GenBank/DDBJ databases">
        <title>Draft genome assembly of Ensifer adhaerens T173.</title>
        <authorList>
            <person name="Craig J.E."/>
            <person name="Stinchcombe J.R."/>
        </authorList>
    </citation>
    <scope>NUCLEOTIDE SEQUENCE [LARGE SCALE GENOMIC DNA]</scope>
    <source>
        <strain evidence="2 3">T173</strain>
    </source>
</reference>
<dbReference type="GO" id="GO:0003677">
    <property type="term" value="F:DNA binding"/>
    <property type="evidence" value="ECO:0007669"/>
    <property type="project" value="InterPro"/>
</dbReference>